<keyword evidence="2" id="KW-1185">Reference proteome</keyword>
<dbReference type="Proteomes" id="UP000014136">
    <property type="component" value="Unassembled WGS sequence"/>
</dbReference>
<organism evidence="1 2">
    <name type="scientific">Enterococcus saccharolyticus subsp. saccharolyticus ATCC 43076</name>
    <dbReference type="NCBI Taxonomy" id="1139996"/>
    <lineage>
        <taxon>Bacteria</taxon>
        <taxon>Bacillati</taxon>
        <taxon>Bacillota</taxon>
        <taxon>Bacilli</taxon>
        <taxon>Lactobacillales</taxon>
        <taxon>Enterococcaceae</taxon>
        <taxon>Enterococcus</taxon>
    </lineage>
</organism>
<name>S0JS00_9ENTE</name>
<protein>
    <submittedName>
        <fullName evidence="1">Uncharacterized protein</fullName>
    </submittedName>
</protein>
<dbReference type="STRING" id="41997.RV16_GL002206"/>
<dbReference type="AlphaFoldDB" id="S0JS00"/>
<dbReference type="OrthoDB" id="2183731at2"/>
<dbReference type="RefSeq" id="WP_016174827.1">
    <property type="nucleotide sequence ID" value="NZ_KE136389.1"/>
</dbReference>
<dbReference type="PATRIC" id="fig|1139996.3.peg.1013"/>
<proteinExistence type="predicted"/>
<sequence>MITFYEEAQHFVSYLTPAERKKMFYDLSKVLQQCSDTQKRKLSWNERMVFLTKPYRRCKQLFQFTNHHNEEIVIREVYQSHFFQRQYHIEVFLNFKETSIEFVQTLFLILKRELYTISFITQR</sequence>
<comment type="caution">
    <text evidence="1">The sequence shown here is derived from an EMBL/GenBank/DDBJ whole genome shotgun (WGS) entry which is preliminary data.</text>
</comment>
<gene>
    <name evidence="1" type="ORF">OMQ_01029</name>
</gene>
<evidence type="ECO:0000313" key="1">
    <source>
        <dbReference type="EMBL" id="EOT29716.1"/>
    </source>
</evidence>
<reference evidence="1 2" key="1">
    <citation type="submission" date="2013-03" db="EMBL/GenBank/DDBJ databases">
        <title>The Genome Sequence of Enterococcus saccharolyticus ATCC_43076 (Illumina only assembly).</title>
        <authorList>
            <consortium name="The Broad Institute Genomics Platform"/>
            <consortium name="The Broad Institute Genome Sequencing Center for Infectious Disease"/>
            <person name="Earl A."/>
            <person name="Russ C."/>
            <person name="Gilmore M."/>
            <person name="Surin D."/>
            <person name="Walker B."/>
            <person name="Young S."/>
            <person name="Zeng Q."/>
            <person name="Gargeya S."/>
            <person name="Fitzgerald M."/>
            <person name="Haas B."/>
            <person name="Abouelleil A."/>
            <person name="Allen A.W."/>
            <person name="Alvarado L."/>
            <person name="Arachchi H.M."/>
            <person name="Berlin A.M."/>
            <person name="Chapman S.B."/>
            <person name="Gainer-Dewar J."/>
            <person name="Goldberg J."/>
            <person name="Griggs A."/>
            <person name="Gujja S."/>
            <person name="Hansen M."/>
            <person name="Howarth C."/>
            <person name="Imamovic A."/>
            <person name="Ireland A."/>
            <person name="Larimer J."/>
            <person name="McCowan C."/>
            <person name="Murphy C."/>
            <person name="Pearson M."/>
            <person name="Poon T.W."/>
            <person name="Priest M."/>
            <person name="Roberts A."/>
            <person name="Saif S."/>
            <person name="Shea T."/>
            <person name="Sisk P."/>
            <person name="Sykes S."/>
            <person name="Wortman J."/>
            <person name="Nusbaum C."/>
            <person name="Birren B."/>
        </authorList>
    </citation>
    <scope>NUCLEOTIDE SEQUENCE [LARGE SCALE GENOMIC DNA]</scope>
    <source>
        <strain evidence="1 2">ATCC 43076</strain>
    </source>
</reference>
<accession>S0JS00</accession>
<evidence type="ECO:0000313" key="2">
    <source>
        <dbReference type="Proteomes" id="UP000014136"/>
    </source>
</evidence>
<dbReference type="EMBL" id="AHYT01000003">
    <property type="protein sequence ID" value="EOT29716.1"/>
    <property type="molecule type" value="Genomic_DNA"/>
</dbReference>
<dbReference type="HOGENOM" id="CLU_2011719_0_0_9"/>